<dbReference type="EMBL" id="HG793133">
    <property type="protein sequence ID" value="CDK30954.1"/>
    <property type="molecule type" value="Genomic_DNA"/>
</dbReference>
<dbReference type="RefSeq" id="WP_023792886.1">
    <property type="nucleotide sequence ID" value="NC_023003.1"/>
</dbReference>
<accession>V6DHD2</accession>
<keyword evidence="1" id="KW-0812">Transmembrane</keyword>
<organism evidence="2 3">
    <name type="scientific">Candidatus Babela massiliensis</name>
    <dbReference type="NCBI Taxonomy" id="673862"/>
    <lineage>
        <taxon>Bacteria</taxon>
        <taxon>Candidatus Babelota</taxon>
        <taxon>Candidatus Babeliae</taxon>
        <taxon>Candidatus Babeliales</taxon>
        <taxon>Candidatus Babeliaceae</taxon>
        <taxon>Candidatus Babela</taxon>
    </lineage>
</organism>
<dbReference type="KEGG" id="dpb:BABL1_gene_88"/>
<evidence type="ECO:0000313" key="3">
    <source>
        <dbReference type="Proteomes" id="UP000018769"/>
    </source>
</evidence>
<keyword evidence="1" id="KW-0472">Membrane</keyword>
<evidence type="ECO:0000256" key="1">
    <source>
        <dbReference type="SAM" id="Phobius"/>
    </source>
</evidence>
<feature type="transmembrane region" description="Helical" evidence="1">
    <location>
        <begin position="24"/>
        <end position="46"/>
    </location>
</feature>
<feature type="transmembrane region" description="Helical" evidence="1">
    <location>
        <begin position="230"/>
        <end position="250"/>
    </location>
</feature>
<dbReference type="AlphaFoldDB" id="V6DHD2"/>
<feature type="transmembrane region" description="Helical" evidence="1">
    <location>
        <begin position="114"/>
        <end position="131"/>
    </location>
</feature>
<dbReference type="eggNOG" id="COG0842">
    <property type="taxonomic scope" value="Bacteria"/>
</dbReference>
<proteinExistence type="predicted"/>
<name>V6DHD2_9BACT</name>
<feature type="transmembrane region" description="Helical" evidence="1">
    <location>
        <begin position="52"/>
        <end position="70"/>
    </location>
</feature>
<dbReference type="OrthoDB" id="4772026at2"/>
<keyword evidence="3" id="KW-1185">Reference proteome</keyword>
<feature type="transmembrane region" description="Helical" evidence="1">
    <location>
        <begin position="177"/>
        <end position="196"/>
    </location>
</feature>
<feature type="transmembrane region" description="Helical" evidence="1">
    <location>
        <begin position="143"/>
        <end position="165"/>
    </location>
</feature>
<dbReference type="HOGENOM" id="CLU_1068271_0_0_7"/>
<gene>
    <name evidence="2" type="ORF">BABL1_gene_88</name>
</gene>
<sequence>MFFKMLNTFKWLLWRDIRVVGKDYLNNLLDATLLPSALVIIFGYIFPTMGMIVNYGNIMLIGTVAGMSMWSASSSSGSFITDLNNQKSINYELTLPIYSYLVYIKYALSYAIKSMLMSIAIIPIGILILGSKIDYSQISLFKLIFAYVSSCLFFGFFTLLVAIMVKDITSFSRFWMRWGWLLFNLGGSQFTWYSMYRSLPKFAIINLLNPLVYPIESLRCAFLGPKDYLPYYLTISMVWLFIIFFALIGIKKFKSRLDCL</sequence>
<dbReference type="Proteomes" id="UP000018769">
    <property type="component" value="Chromosome I"/>
</dbReference>
<evidence type="ECO:0000313" key="2">
    <source>
        <dbReference type="EMBL" id="CDK30954.1"/>
    </source>
</evidence>
<dbReference type="STRING" id="673862.BABL1_gene_88"/>
<reference evidence="2 3" key="1">
    <citation type="journal article" date="2015" name="Biol. Direct">
        <title>Babela massiliensis, a representative of a widespread bacterial phylum with unusual adaptations to parasitism in amoebae.</title>
        <authorList>
            <person name="Pagnier I."/>
            <person name="Yutin N."/>
            <person name="Croce O."/>
            <person name="Makarova K.S."/>
            <person name="Wolf Y.I."/>
            <person name="Benamar S."/>
            <person name="Raoult D."/>
            <person name="Koonin E.V."/>
            <person name="La Scola B."/>
        </authorList>
    </citation>
    <scope>NUCLEOTIDE SEQUENCE [LARGE SCALE GENOMIC DNA]</scope>
    <source>
        <strain evidence="3">BABL1</strain>
    </source>
</reference>
<protein>
    <submittedName>
        <fullName evidence="2">ABC-type transporter permease component</fullName>
    </submittedName>
</protein>
<keyword evidence="1" id="KW-1133">Transmembrane helix</keyword>